<name>A0ABT3HMQ4_9FLAO</name>
<keyword evidence="3" id="KW-1185">Reference proteome</keyword>
<proteinExistence type="predicted"/>
<keyword evidence="1" id="KW-0732">Signal</keyword>
<evidence type="ECO:0000313" key="3">
    <source>
        <dbReference type="Proteomes" id="UP001163719"/>
    </source>
</evidence>
<reference evidence="2" key="1">
    <citation type="submission" date="2022-10" db="EMBL/GenBank/DDBJ databases">
        <title>Chryseobacterium babae sp. nov. isolated from the gut of the beetle Oryctes rhinoceros, and Chryseobacterium kimseyorum sp. nov., isolated from a stick insect rearing cage.</title>
        <authorList>
            <person name="Shelomi M."/>
            <person name="Han C.-J."/>
            <person name="Chen W.-M."/>
            <person name="Chen H.-K."/>
            <person name="Liaw S.-J."/>
            <person name="Muhle E."/>
            <person name="Clermont D."/>
        </authorList>
    </citation>
    <scope>NUCLEOTIDE SEQUENCE</scope>
    <source>
        <strain evidence="2">WLa1L2M3</strain>
    </source>
</reference>
<comment type="caution">
    <text evidence="2">The sequence shown here is derived from an EMBL/GenBank/DDBJ whole genome shotgun (WGS) entry which is preliminary data.</text>
</comment>
<accession>A0ABT3HMQ4</accession>
<sequence>MKTWIYILIFMMTSSCFGSSQSQNLTWYKNSTISQIIDDPDHPEKFLRISIGISQQVFYVSKKDPNYSSLLEKLNLSYKKGKTYNIGIENNTNIIKQINDIK</sequence>
<dbReference type="RefSeq" id="WP_264743029.1">
    <property type="nucleotide sequence ID" value="NZ_JAPDHV010000003.1"/>
</dbReference>
<protein>
    <submittedName>
        <fullName evidence="2">Uncharacterized protein</fullName>
    </submittedName>
</protein>
<organism evidence="2 3">
    <name type="scientific">Chryseobacterium oryctis</name>
    <dbReference type="NCBI Taxonomy" id="2952618"/>
    <lineage>
        <taxon>Bacteria</taxon>
        <taxon>Pseudomonadati</taxon>
        <taxon>Bacteroidota</taxon>
        <taxon>Flavobacteriia</taxon>
        <taxon>Flavobacteriales</taxon>
        <taxon>Weeksellaceae</taxon>
        <taxon>Chryseobacterium group</taxon>
        <taxon>Chryseobacterium</taxon>
    </lineage>
</organism>
<feature type="signal peptide" evidence="1">
    <location>
        <begin position="1"/>
        <end position="22"/>
    </location>
</feature>
<dbReference type="PROSITE" id="PS51257">
    <property type="entry name" value="PROKAR_LIPOPROTEIN"/>
    <property type="match status" value="1"/>
</dbReference>
<dbReference type="Proteomes" id="UP001163719">
    <property type="component" value="Unassembled WGS sequence"/>
</dbReference>
<evidence type="ECO:0000256" key="1">
    <source>
        <dbReference type="SAM" id="SignalP"/>
    </source>
</evidence>
<feature type="chain" id="PRO_5046468122" evidence="1">
    <location>
        <begin position="23"/>
        <end position="102"/>
    </location>
</feature>
<evidence type="ECO:0000313" key="2">
    <source>
        <dbReference type="EMBL" id="MCW3161075.1"/>
    </source>
</evidence>
<gene>
    <name evidence="2" type="ORF">OH806_07305</name>
</gene>
<dbReference type="EMBL" id="JAPDHV010000003">
    <property type="protein sequence ID" value="MCW3161075.1"/>
    <property type="molecule type" value="Genomic_DNA"/>
</dbReference>